<feature type="compositionally biased region" description="Basic residues" evidence="1">
    <location>
        <begin position="332"/>
        <end position="347"/>
    </location>
</feature>
<dbReference type="PIRSF" id="PIRSF015268">
    <property type="entry name" value="Virulence_RhuM"/>
    <property type="match status" value="1"/>
</dbReference>
<keyword evidence="3" id="KW-1185">Reference proteome</keyword>
<dbReference type="InterPro" id="IPR011204">
    <property type="entry name" value="Virulence_RhuM-like"/>
</dbReference>
<accession>A0ABY4T0B6</accession>
<evidence type="ECO:0000256" key="1">
    <source>
        <dbReference type="SAM" id="MobiDB-lite"/>
    </source>
</evidence>
<dbReference type="Proteomes" id="UP001056681">
    <property type="component" value="Chromosome"/>
</dbReference>
<organism evidence="2 3">
    <name type="scientific">Luteibacter flocculans</name>
    <dbReference type="NCBI Taxonomy" id="2780091"/>
    <lineage>
        <taxon>Bacteria</taxon>
        <taxon>Pseudomonadati</taxon>
        <taxon>Pseudomonadota</taxon>
        <taxon>Gammaproteobacteria</taxon>
        <taxon>Lysobacterales</taxon>
        <taxon>Rhodanobacteraceae</taxon>
        <taxon>Luteibacter</taxon>
    </lineage>
</organism>
<dbReference type="EMBL" id="CP063231">
    <property type="protein sequence ID" value="URL58394.1"/>
    <property type="molecule type" value="Genomic_DNA"/>
</dbReference>
<evidence type="ECO:0000313" key="2">
    <source>
        <dbReference type="EMBL" id="URL58394.1"/>
    </source>
</evidence>
<gene>
    <name evidence="2" type="ORF">IM816_17690</name>
</gene>
<sequence length="355" mass="40993">MTKAAPEENRSELILFRSDDALTRIQVRLEGGTVWLTQAQLAELFQVTVKTISEHLQNIYDEGEVEPERTIRKLRIVQIEGERQVRRLVDHYHLDAILAVGYRVRSDRGTQFRQWATARLGEYLVKGFALDDERFKRSPDDGYFEELLAKIRDIRSSEKMFWRKVLDIYATSVDYNPSVEASQKFFATVQNKMHWAAHGHTAAELIRARADAGKPNVGMTNWVGAKPRKADALIAKSYLDEEELQALNRVVNAYLEFAELQAMNRKPMTMAEWIAKLDDFLRLSERDILTHAGRISHNKAMEFAEQQFEQYRRQQLNQPSPVERDFEEATRKLKTLAKTHTKPVGRGKGKDDGKS</sequence>
<dbReference type="RefSeq" id="WP_250339101.1">
    <property type="nucleotide sequence ID" value="NZ_CP063231.1"/>
</dbReference>
<dbReference type="PANTHER" id="PTHR35810:SF1">
    <property type="entry name" value="CYTOPLASMIC PROTEIN"/>
    <property type="match status" value="1"/>
</dbReference>
<evidence type="ECO:0000313" key="3">
    <source>
        <dbReference type="Proteomes" id="UP001056681"/>
    </source>
</evidence>
<feature type="region of interest" description="Disordered" evidence="1">
    <location>
        <begin position="313"/>
        <end position="355"/>
    </location>
</feature>
<feature type="compositionally biased region" description="Basic and acidic residues" evidence="1">
    <location>
        <begin position="322"/>
        <end position="331"/>
    </location>
</feature>
<proteinExistence type="predicted"/>
<reference evidence="2" key="1">
    <citation type="submission" date="2020-10" db="EMBL/GenBank/DDBJ databases">
        <title>Whole-genome sequence of Luteibacter sp. EIF3.</title>
        <authorList>
            <person name="Friedrich I."/>
            <person name="Hertel R."/>
            <person name="Daniel R."/>
        </authorList>
    </citation>
    <scope>NUCLEOTIDE SEQUENCE</scope>
    <source>
        <strain evidence="2">EIF3</strain>
    </source>
</reference>
<name>A0ABY4T0B6_9GAMM</name>
<dbReference type="PANTHER" id="PTHR35810">
    <property type="entry name" value="CYTOPLASMIC PROTEIN-RELATED"/>
    <property type="match status" value="1"/>
</dbReference>
<dbReference type="Pfam" id="PF13310">
    <property type="entry name" value="Virulence_RhuM"/>
    <property type="match status" value="1"/>
</dbReference>
<protein>
    <submittedName>
        <fullName evidence="2">Virulence RhuM family protein</fullName>
    </submittedName>
</protein>